<organism evidence="7 8">
    <name type="scientific">Nesterenkonia sphaerica</name>
    <dbReference type="NCBI Taxonomy" id="1804988"/>
    <lineage>
        <taxon>Bacteria</taxon>
        <taxon>Bacillati</taxon>
        <taxon>Actinomycetota</taxon>
        <taxon>Actinomycetes</taxon>
        <taxon>Micrococcales</taxon>
        <taxon>Micrococcaceae</taxon>
        <taxon>Nesterenkonia</taxon>
    </lineage>
</organism>
<dbReference type="Pfam" id="PF01266">
    <property type="entry name" value="DAO"/>
    <property type="match status" value="1"/>
</dbReference>
<evidence type="ECO:0000256" key="2">
    <source>
        <dbReference type="ARBA" id="ARBA00022977"/>
    </source>
</evidence>
<dbReference type="GO" id="GO:0009228">
    <property type="term" value="P:thiamine biosynthetic process"/>
    <property type="evidence" value="ECO:0007669"/>
    <property type="project" value="UniProtKB-KW"/>
</dbReference>
<evidence type="ECO:0000256" key="1">
    <source>
        <dbReference type="ARBA" id="ARBA00004948"/>
    </source>
</evidence>
<evidence type="ECO:0000256" key="4">
    <source>
        <dbReference type="ARBA" id="ARBA00049872"/>
    </source>
</evidence>
<dbReference type="GO" id="GO:0050660">
    <property type="term" value="F:flavin adenine dinucleotide binding"/>
    <property type="evidence" value="ECO:0007669"/>
    <property type="project" value="InterPro"/>
</dbReference>
<feature type="domain" description="FAD dependent oxidoreductase" evidence="6">
    <location>
        <begin position="14"/>
        <end position="386"/>
    </location>
</feature>
<gene>
    <name evidence="7" type="primary">thiO</name>
    <name evidence="7" type="ORF">FEF27_00075</name>
</gene>
<dbReference type="Proteomes" id="UP000306544">
    <property type="component" value="Unassembled WGS sequence"/>
</dbReference>
<sequence length="409" mass="43132">MAESAAPQTTGARTAVVGGGVVGLLTAWQLRVTGHHVTIIDPAPGAEASYAAAGMLAPISEVQFGQQQLWRLMTASRAEYPEFIKVLERAAGVPSGYRENGTLLVAADPGDRAAVAELVNIQQAHGMEVSPLTSSALRRREPALQPGLAKAWDVPGDHQVNPRQLLRCVTQALNAPLSERHFPGAGAQAQWLPRRVVSAETYGHSGMRLYFDDAAAEDFSAAVLAPGLGYAQISGLPERNRLELRPVYGDVIRLRLRPEQLAGETGLISATVRARVGGRAVYLVPRDAHDPLEPLGLLVGASSREDGMAGTHAGSVAELLEDAAAVLPAVRESELVEITTRARPGTPDDRPYLGLSSGGAPLVISTGYHRHGILLAPLAARLAAALLNHTQLTADDAAHLEACALTRGQ</sequence>
<keyword evidence="8" id="KW-1185">Reference proteome</keyword>
<dbReference type="EMBL" id="VAWA01000001">
    <property type="protein sequence ID" value="TLP79831.1"/>
    <property type="molecule type" value="Genomic_DNA"/>
</dbReference>
<protein>
    <recommendedName>
        <fullName evidence="5">glycine oxidase</fullName>
        <ecNumber evidence="5">1.4.3.19</ecNumber>
    </recommendedName>
</protein>
<evidence type="ECO:0000256" key="5">
    <source>
        <dbReference type="ARBA" id="ARBA00050018"/>
    </source>
</evidence>
<reference evidence="7 8" key="1">
    <citation type="submission" date="2019-05" db="EMBL/GenBank/DDBJ databases">
        <title>Nesterenkonia sp. GY239, isolated from the Southern Atlantic Ocean.</title>
        <authorList>
            <person name="Zhang G."/>
        </authorList>
    </citation>
    <scope>NUCLEOTIDE SEQUENCE [LARGE SCALE GENOMIC DNA]</scope>
    <source>
        <strain evidence="7 8">GY239</strain>
    </source>
</reference>
<dbReference type="OrthoDB" id="3214401at2"/>
<dbReference type="Gene3D" id="3.30.9.10">
    <property type="entry name" value="D-Amino Acid Oxidase, subunit A, domain 2"/>
    <property type="match status" value="1"/>
</dbReference>
<comment type="pathway">
    <text evidence="1">Cofactor biosynthesis; thiamine diphosphate biosynthesis.</text>
</comment>
<keyword evidence="2" id="KW-0784">Thiamine biosynthesis</keyword>
<dbReference type="SUPFAM" id="SSF51905">
    <property type="entry name" value="FAD/NAD(P)-binding domain"/>
    <property type="match status" value="1"/>
</dbReference>
<accession>A0A5R9ALW6</accession>
<dbReference type="InterPro" id="IPR012727">
    <property type="entry name" value="Gly_oxidase_ThiO"/>
</dbReference>
<dbReference type="InterPro" id="IPR006076">
    <property type="entry name" value="FAD-dep_OxRdtase"/>
</dbReference>
<evidence type="ECO:0000256" key="3">
    <source>
        <dbReference type="ARBA" id="ARBA00023002"/>
    </source>
</evidence>
<comment type="catalytic activity">
    <reaction evidence="4">
        <text>glycine + O2 + H2O = glyoxylate + H2O2 + NH4(+)</text>
        <dbReference type="Rhea" id="RHEA:11532"/>
        <dbReference type="ChEBI" id="CHEBI:15377"/>
        <dbReference type="ChEBI" id="CHEBI:15379"/>
        <dbReference type="ChEBI" id="CHEBI:16240"/>
        <dbReference type="ChEBI" id="CHEBI:28938"/>
        <dbReference type="ChEBI" id="CHEBI:36655"/>
        <dbReference type="ChEBI" id="CHEBI:57305"/>
        <dbReference type="EC" id="1.4.3.19"/>
    </reaction>
</comment>
<dbReference type="Gene3D" id="3.50.50.60">
    <property type="entry name" value="FAD/NAD(P)-binding domain"/>
    <property type="match status" value="1"/>
</dbReference>
<dbReference type="PANTHER" id="PTHR13847">
    <property type="entry name" value="SARCOSINE DEHYDROGENASE-RELATED"/>
    <property type="match status" value="1"/>
</dbReference>
<dbReference type="NCBIfam" id="TIGR02352">
    <property type="entry name" value="thiamin_ThiO"/>
    <property type="match status" value="1"/>
</dbReference>
<dbReference type="AlphaFoldDB" id="A0A5R9ALW6"/>
<dbReference type="EC" id="1.4.3.19" evidence="5"/>
<dbReference type="RefSeq" id="WP_138168796.1">
    <property type="nucleotide sequence ID" value="NZ_VAWA01000001.1"/>
</dbReference>
<dbReference type="GO" id="GO:0005737">
    <property type="term" value="C:cytoplasm"/>
    <property type="evidence" value="ECO:0007669"/>
    <property type="project" value="TreeGrafter"/>
</dbReference>
<evidence type="ECO:0000313" key="8">
    <source>
        <dbReference type="Proteomes" id="UP000306544"/>
    </source>
</evidence>
<dbReference type="GO" id="GO:0043799">
    <property type="term" value="F:glycine oxidase activity"/>
    <property type="evidence" value="ECO:0007669"/>
    <property type="project" value="UniProtKB-EC"/>
</dbReference>
<keyword evidence="3 7" id="KW-0560">Oxidoreductase</keyword>
<evidence type="ECO:0000313" key="7">
    <source>
        <dbReference type="EMBL" id="TLP79831.1"/>
    </source>
</evidence>
<dbReference type="InterPro" id="IPR036188">
    <property type="entry name" value="FAD/NAD-bd_sf"/>
</dbReference>
<proteinExistence type="predicted"/>
<dbReference type="PANTHER" id="PTHR13847:SF289">
    <property type="entry name" value="GLYCINE OXIDASE"/>
    <property type="match status" value="1"/>
</dbReference>
<name>A0A5R9ALW6_9MICC</name>
<comment type="caution">
    <text evidence="7">The sequence shown here is derived from an EMBL/GenBank/DDBJ whole genome shotgun (WGS) entry which is preliminary data.</text>
</comment>
<evidence type="ECO:0000259" key="6">
    <source>
        <dbReference type="Pfam" id="PF01266"/>
    </source>
</evidence>
<dbReference type="UniPathway" id="UPA00060"/>
<dbReference type="GO" id="GO:0009229">
    <property type="term" value="P:thiamine diphosphate biosynthetic process"/>
    <property type="evidence" value="ECO:0007669"/>
    <property type="project" value="UniProtKB-UniPathway"/>
</dbReference>